<evidence type="ECO:0000313" key="3">
    <source>
        <dbReference type="EMBL" id="KAK0551059.1"/>
    </source>
</evidence>
<protein>
    <submittedName>
        <fullName evidence="3">Uncharacterized protein</fullName>
    </submittedName>
</protein>
<feature type="transmembrane region" description="Helical" evidence="2">
    <location>
        <begin position="88"/>
        <end position="110"/>
    </location>
</feature>
<feature type="transmembrane region" description="Helical" evidence="2">
    <location>
        <begin position="130"/>
        <end position="151"/>
    </location>
</feature>
<dbReference type="EMBL" id="JAPDMZ010000083">
    <property type="protein sequence ID" value="KAK0551059.1"/>
    <property type="molecule type" value="Genomic_DNA"/>
</dbReference>
<evidence type="ECO:0000313" key="4">
    <source>
        <dbReference type="Proteomes" id="UP001176517"/>
    </source>
</evidence>
<accession>A0AAN6GQ57</accession>
<feature type="compositionally biased region" description="Low complexity" evidence="1">
    <location>
        <begin position="344"/>
        <end position="355"/>
    </location>
</feature>
<keyword evidence="2" id="KW-0472">Membrane</keyword>
<reference evidence="3" key="1">
    <citation type="journal article" date="2023" name="PhytoFront">
        <title>Draft Genome Resources of Seven Strains of Tilletia horrida, Causal Agent of Kernel Smut of Rice.</title>
        <authorList>
            <person name="Khanal S."/>
            <person name="Antony Babu S."/>
            <person name="Zhou X.G."/>
        </authorList>
    </citation>
    <scope>NUCLEOTIDE SEQUENCE</scope>
    <source>
        <strain evidence="3">TX6</strain>
    </source>
</reference>
<feature type="transmembrane region" description="Helical" evidence="2">
    <location>
        <begin position="47"/>
        <end position="68"/>
    </location>
</feature>
<keyword evidence="2" id="KW-1133">Transmembrane helix</keyword>
<dbReference type="Proteomes" id="UP001176517">
    <property type="component" value="Unassembled WGS sequence"/>
</dbReference>
<feature type="region of interest" description="Disordered" evidence="1">
    <location>
        <begin position="305"/>
        <end position="433"/>
    </location>
</feature>
<feature type="compositionally biased region" description="Polar residues" evidence="1">
    <location>
        <begin position="394"/>
        <end position="414"/>
    </location>
</feature>
<sequence length="433" mass="46035">MLHILASWILLDLGVSLVKVILAAVQAGLVFTRLNTSASNQATAVIIPAIYAASVILHILFCLALALVHMGELRKGQLSTAAWRTAGLLVWAVLALTVLTLLAGIITIATNYTGADHPFTNGSKAFNQPFTITFIIFVALCALHIGVLLLYKVRVLSQGPRPKGRIGNDYERVGAEFSHSLRRANRVEDGSFREEGEETGMTERLPITGAQPDVPSATPRRREHSSAPHGPSISFALPASPTRYHQARRRCDPSSGSGLDSSGDGGLRRQHSSSGYADYEDEDEDVYGDVGAGAHSRFGSAATALSSSAGPVPRPLSHAQYPSFASTGVNGHQDEAPAFPTPMHVQQASHASSSSGLRGPRAPNVGPAPNAPSADMGPPPLPPQTNHRVAPSFDGTTATQQQYLEPDYTGTQLPAYSERHSVNQQSQNSAYEI</sequence>
<organism evidence="3 4">
    <name type="scientific">Tilletia horrida</name>
    <dbReference type="NCBI Taxonomy" id="155126"/>
    <lineage>
        <taxon>Eukaryota</taxon>
        <taxon>Fungi</taxon>
        <taxon>Dikarya</taxon>
        <taxon>Basidiomycota</taxon>
        <taxon>Ustilaginomycotina</taxon>
        <taxon>Exobasidiomycetes</taxon>
        <taxon>Tilletiales</taxon>
        <taxon>Tilletiaceae</taxon>
        <taxon>Tilletia</taxon>
    </lineage>
</organism>
<feature type="region of interest" description="Disordered" evidence="1">
    <location>
        <begin position="186"/>
        <end position="291"/>
    </location>
</feature>
<proteinExistence type="predicted"/>
<comment type="caution">
    <text evidence="3">The sequence shown here is derived from an EMBL/GenBank/DDBJ whole genome shotgun (WGS) entry which is preliminary data.</text>
</comment>
<dbReference type="AlphaFoldDB" id="A0AAN6GQ57"/>
<keyword evidence="2" id="KW-0812">Transmembrane</keyword>
<evidence type="ECO:0000256" key="2">
    <source>
        <dbReference type="SAM" id="Phobius"/>
    </source>
</evidence>
<feature type="compositionally biased region" description="Polar residues" evidence="1">
    <location>
        <begin position="422"/>
        <end position="433"/>
    </location>
</feature>
<feature type="compositionally biased region" description="Acidic residues" evidence="1">
    <location>
        <begin position="278"/>
        <end position="287"/>
    </location>
</feature>
<evidence type="ECO:0000256" key="1">
    <source>
        <dbReference type="SAM" id="MobiDB-lite"/>
    </source>
</evidence>
<name>A0AAN6GQ57_9BASI</name>
<keyword evidence="4" id="KW-1185">Reference proteome</keyword>
<gene>
    <name evidence="3" type="ORF">OC846_003437</name>
</gene>